<name>A0A699WLN4_TANCI</name>
<organism evidence="2">
    <name type="scientific">Tanacetum cinerariifolium</name>
    <name type="common">Dalmatian daisy</name>
    <name type="synonym">Chrysanthemum cinerariifolium</name>
    <dbReference type="NCBI Taxonomy" id="118510"/>
    <lineage>
        <taxon>Eukaryota</taxon>
        <taxon>Viridiplantae</taxon>
        <taxon>Streptophyta</taxon>
        <taxon>Embryophyta</taxon>
        <taxon>Tracheophyta</taxon>
        <taxon>Spermatophyta</taxon>
        <taxon>Magnoliopsida</taxon>
        <taxon>eudicotyledons</taxon>
        <taxon>Gunneridae</taxon>
        <taxon>Pentapetalae</taxon>
        <taxon>asterids</taxon>
        <taxon>campanulids</taxon>
        <taxon>Asterales</taxon>
        <taxon>Asteraceae</taxon>
        <taxon>Asteroideae</taxon>
        <taxon>Anthemideae</taxon>
        <taxon>Anthemidinae</taxon>
        <taxon>Tanacetum</taxon>
    </lineage>
</organism>
<dbReference type="GO" id="GO:0003677">
    <property type="term" value="F:DNA binding"/>
    <property type="evidence" value="ECO:0007669"/>
    <property type="project" value="InterPro"/>
</dbReference>
<feature type="domain" description="HTH cro/C1-type" evidence="1">
    <location>
        <begin position="23"/>
        <end position="77"/>
    </location>
</feature>
<dbReference type="InterPro" id="IPR001387">
    <property type="entry name" value="Cro/C1-type_HTH"/>
</dbReference>
<reference evidence="2" key="1">
    <citation type="journal article" date="2019" name="Sci. Rep.">
        <title>Draft genome of Tanacetum cinerariifolium, the natural source of mosquito coil.</title>
        <authorList>
            <person name="Yamashiro T."/>
            <person name="Shiraishi A."/>
            <person name="Satake H."/>
            <person name="Nakayama K."/>
        </authorList>
    </citation>
    <scope>NUCLEOTIDE SEQUENCE</scope>
</reference>
<dbReference type="AlphaFoldDB" id="A0A699WLN4"/>
<dbReference type="Pfam" id="PF13560">
    <property type="entry name" value="HTH_31"/>
    <property type="match status" value="1"/>
</dbReference>
<dbReference type="CDD" id="cd00093">
    <property type="entry name" value="HTH_XRE"/>
    <property type="match status" value="1"/>
</dbReference>
<comment type="caution">
    <text evidence="2">The sequence shown here is derived from an EMBL/GenBank/DDBJ whole genome shotgun (WGS) entry which is preliminary data.</text>
</comment>
<sequence>MASSPAPLLPRIQQYLTAMGEHIRLARLRRKFSTTQVAERAAISRPTLRAIESGEATVSMGAYVQVLAVLGLEKNLLHLAGDDVLGHKL</sequence>
<dbReference type="Gene3D" id="1.10.260.40">
    <property type="entry name" value="lambda repressor-like DNA-binding domains"/>
    <property type="match status" value="1"/>
</dbReference>
<dbReference type="InterPro" id="IPR010982">
    <property type="entry name" value="Lambda_DNA-bd_dom_sf"/>
</dbReference>
<proteinExistence type="predicted"/>
<gene>
    <name evidence="2" type="ORF">Tci_920641</name>
</gene>
<accession>A0A699WLN4</accession>
<evidence type="ECO:0000259" key="1">
    <source>
        <dbReference type="PROSITE" id="PS50943"/>
    </source>
</evidence>
<dbReference type="PROSITE" id="PS50943">
    <property type="entry name" value="HTH_CROC1"/>
    <property type="match status" value="1"/>
</dbReference>
<dbReference type="EMBL" id="BKCJ011727484">
    <property type="protein sequence ID" value="GFD48672.1"/>
    <property type="molecule type" value="Genomic_DNA"/>
</dbReference>
<evidence type="ECO:0000313" key="2">
    <source>
        <dbReference type="EMBL" id="GFD48672.1"/>
    </source>
</evidence>
<dbReference type="SUPFAM" id="SSF47413">
    <property type="entry name" value="lambda repressor-like DNA-binding domains"/>
    <property type="match status" value="1"/>
</dbReference>
<protein>
    <recommendedName>
        <fullName evidence="1">HTH cro/C1-type domain-containing protein</fullName>
    </recommendedName>
</protein>
<dbReference type="SMART" id="SM00530">
    <property type="entry name" value="HTH_XRE"/>
    <property type="match status" value="1"/>
</dbReference>
<feature type="non-terminal residue" evidence="2">
    <location>
        <position position="89"/>
    </location>
</feature>